<dbReference type="KEGG" id="msv:Mesil_0820"/>
<accession>D7BBT7</accession>
<gene>
    <name evidence="3" type="ordered locus">Mesil_0820</name>
</gene>
<proteinExistence type="predicted"/>
<feature type="region of interest" description="Disordered" evidence="1">
    <location>
        <begin position="41"/>
        <end position="79"/>
    </location>
</feature>
<feature type="chain" id="PRO_5003093169" description="Acid shock protein" evidence="2">
    <location>
        <begin position="18"/>
        <end position="79"/>
    </location>
</feature>
<evidence type="ECO:0000256" key="1">
    <source>
        <dbReference type="SAM" id="MobiDB-lite"/>
    </source>
</evidence>
<sequence>MKKALWLVLAALPLAFAAAPAPSKGSMQSKPAVTHVVKKGLKKAKHHKHHTVKRKVLRHAKHVTKKASTHKMVKPVKKP</sequence>
<evidence type="ECO:0000256" key="2">
    <source>
        <dbReference type="SAM" id="SignalP"/>
    </source>
</evidence>
<dbReference type="AlphaFoldDB" id="D7BBT7"/>
<dbReference type="Proteomes" id="UP000001916">
    <property type="component" value="Chromosome"/>
</dbReference>
<evidence type="ECO:0000313" key="4">
    <source>
        <dbReference type="Proteomes" id="UP000001916"/>
    </source>
</evidence>
<name>D7BBT7_ALLS1</name>
<feature type="signal peptide" evidence="2">
    <location>
        <begin position="1"/>
        <end position="17"/>
    </location>
</feature>
<protein>
    <recommendedName>
        <fullName evidence="5">Acid shock protein</fullName>
    </recommendedName>
</protein>
<dbReference type="RefSeq" id="WP_013157320.1">
    <property type="nucleotide sequence ID" value="NC_014212.1"/>
</dbReference>
<dbReference type="EMBL" id="CP002042">
    <property type="protein sequence ID" value="ADH62733.1"/>
    <property type="molecule type" value="Genomic_DNA"/>
</dbReference>
<dbReference type="HOGENOM" id="CLU_2601924_0_0_0"/>
<reference evidence="3 4" key="1">
    <citation type="journal article" date="2010" name="Stand. Genomic Sci.">
        <title>Complete genome sequence of Meiothermus silvanus type strain (VI-R2).</title>
        <authorList>
            <person name="Sikorski J."/>
            <person name="Tindall B.J."/>
            <person name="Lowry S."/>
            <person name="Lucas S."/>
            <person name="Nolan M."/>
            <person name="Copeland A."/>
            <person name="Glavina Del Rio T."/>
            <person name="Tice H."/>
            <person name="Cheng J.F."/>
            <person name="Han C."/>
            <person name="Pitluck S."/>
            <person name="Liolios K."/>
            <person name="Ivanova N."/>
            <person name="Mavromatis K."/>
            <person name="Mikhailova N."/>
            <person name="Pati A."/>
            <person name="Goodwin L."/>
            <person name="Chen A."/>
            <person name="Palaniappan K."/>
            <person name="Land M."/>
            <person name="Hauser L."/>
            <person name="Chang Y.J."/>
            <person name="Jeffries C.D."/>
            <person name="Rohde M."/>
            <person name="Goker M."/>
            <person name="Woyke T."/>
            <person name="Bristow J."/>
            <person name="Eisen J.A."/>
            <person name="Markowitz V."/>
            <person name="Hugenholtz P."/>
            <person name="Kyrpides N.C."/>
            <person name="Klenk H.P."/>
            <person name="Lapidus A."/>
        </authorList>
    </citation>
    <scope>NUCLEOTIDE SEQUENCE [LARGE SCALE GENOMIC DNA]</scope>
    <source>
        <strain evidence="4">ATCC 700542 / DSM 9946 / VI-R2</strain>
    </source>
</reference>
<evidence type="ECO:0000313" key="3">
    <source>
        <dbReference type="EMBL" id="ADH62733.1"/>
    </source>
</evidence>
<organism evidence="3 4">
    <name type="scientific">Allomeiothermus silvanus (strain ATCC 700542 / DSM 9946 / NBRC 106475 / NCIMB 13440 / VI-R2)</name>
    <name type="common">Thermus silvanus</name>
    <dbReference type="NCBI Taxonomy" id="526227"/>
    <lineage>
        <taxon>Bacteria</taxon>
        <taxon>Thermotogati</taxon>
        <taxon>Deinococcota</taxon>
        <taxon>Deinococci</taxon>
        <taxon>Thermales</taxon>
        <taxon>Thermaceae</taxon>
        <taxon>Allomeiothermus</taxon>
    </lineage>
</organism>
<keyword evidence="2" id="KW-0732">Signal</keyword>
<evidence type="ECO:0008006" key="5">
    <source>
        <dbReference type="Google" id="ProtNLM"/>
    </source>
</evidence>
<keyword evidence="4" id="KW-1185">Reference proteome</keyword>